<dbReference type="EnsemblMetazoa" id="ISCW013113-RA">
    <property type="protein sequence ID" value="ISCW013113-PA"/>
    <property type="gene ID" value="ISCW013113"/>
</dbReference>
<dbReference type="VEuPathDB" id="VectorBase:ISCW013113"/>
<keyword evidence="1" id="KW-1015">Disulfide bond</keyword>
<dbReference type="InterPro" id="IPR043504">
    <property type="entry name" value="Peptidase_S1_PA_chymotrypsin"/>
</dbReference>
<evidence type="ECO:0000313" key="5">
    <source>
        <dbReference type="Proteomes" id="UP000001555"/>
    </source>
</evidence>
<protein>
    <recommendedName>
        <fullName evidence="2">Peptidase S1 domain-containing protein</fullName>
    </recommendedName>
</protein>
<dbReference type="AlphaFoldDB" id="B7QDJ0"/>
<dbReference type="PaxDb" id="6945-B7QDJ0"/>
<feature type="domain" description="Peptidase S1" evidence="2">
    <location>
        <begin position="46"/>
        <end position="95"/>
    </location>
</feature>
<gene>
    <name evidence="3" type="ORF">IscW_ISCW013113</name>
</gene>
<evidence type="ECO:0000256" key="1">
    <source>
        <dbReference type="ARBA" id="ARBA00023157"/>
    </source>
</evidence>
<proteinExistence type="predicted"/>
<dbReference type="GO" id="GO:0004252">
    <property type="term" value="F:serine-type endopeptidase activity"/>
    <property type="evidence" value="ECO:0007669"/>
    <property type="project" value="InterPro"/>
</dbReference>
<dbReference type="PROSITE" id="PS00134">
    <property type="entry name" value="TRYPSIN_HIS"/>
    <property type="match status" value="1"/>
</dbReference>
<dbReference type="GO" id="GO:0006508">
    <property type="term" value="P:proteolysis"/>
    <property type="evidence" value="ECO:0007669"/>
    <property type="project" value="InterPro"/>
</dbReference>
<dbReference type="InParanoid" id="B7QDJ0"/>
<dbReference type="Pfam" id="PF00089">
    <property type="entry name" value="Trypsin"/>
    <property type="match status" value="1"/>
</dbReference>
<dbReference type="STRING" id="6945.B7QDJ0"/>
<organism>
    <name type="scientific">Ixodes scapularis</name>
    <name type="common">Black-legged tick</name>
    <name type="synonym">Deer tick</name>
    <dbReference type="NCBI Taxonomy" id="6945"/>
    <lineage>
        <taxon>Eukaryota</taxon>
        <taxon>Metazoa</taxon>
        <taxon>Ecdysozoa</taxon>
        <taxon>Arthropoda</taxon>
        <taxon>Chelicerata</taxon>
        <taxon>Arachnida</taxon>
        <taxon>Acari</taxon>
        <taxon>Parasitiformes</taxon>
        <taxon>Ixodida</taxon>
        <taxon>Ixodoidea</taxon>
        <taxon>Ixodidae</taxon>
        <taxon>Ixodinae</taxon>
        <taxon>Ixodes</taxon>
    </lineage>
</organism>
<reference evidence="4" key="2">
    <citation type="submission" date="2020-05" db="UniProtKB">
        <authorList>
            <consortium name="EnsemblMetazoa"/>
        </authorList>
    </citation>
    <scope>IDENTIFICATION</scope>
    <source>
        <strain evidence="4">wikel</strain>
    </source>
</reference>
<dbReference type="VEuPathDB" id="VectorBase:ISCI013113"/>
<dbReference type="InterPro" id="IPR001254">
    <property type="entry name" value="Trypsin_dom"/>
</dbReference>
<keyword evidence="5" id="KW-1185">Reference proteome</keyword>
<dbReference type="PANTHER" id="PTHR24252">
    <property type="entry name" value="ACROSIN-RELATED"/>
    <property type="match status" value="1"/>
</dbReference>
<name>B7QDJ0_IXOSC</name>
<dbReference type="EMBL" id="ABJB010106705">
    <property type="status" value="NOT_ANNOTATED_CDS"/>
    <property type="molecule type" value="Genomic_DNA"/>
</dbReference>
<evidence type="ECO:0000313" key="3">
    <source>
        <dbReference type="EMBL" id="EEC16912.1"/>
    </source>
</evidence>
<dbReference type="EMBL" id="DS914186">
    <property type="protein sequence ID" value="EEC16912.1"/>
    <property type="molecule type" value="Genomic_DNA"/>
</dbReference>
<dbReference type="InterPro" id="IPR009003">
    <property type="entry name" value="Peptidase_S1_PA"/>
</dbReference>
<evidence type="ECO:0000259" key="2">
    <source>
        <dbReference type="Pfam" id="PF00089"/>
    </source>
</evidence>
<accession>B7QDJ0</accession>
<evidence type="ECO:0000313" key="4">
    <source>
        <dbReference type="EnsemblMetazoa" id="ISCW013113-PA"/>
    </source>
</evidence>
<sequence length="100" mass="10781">MYEAHSPTILSDVHVASIVLNIRFTRSLTGFAEQDCGRREPSRYRIVGGAKAGLGSSPWIALLMHARRKHPGYEPVCGGALITAKVVLTAAHCVEIGPNE</sequence>
<dbReference type="SUPFAM" id="SSF50494">
    <property type="entry name" value="Trypsin-like serine proteases"/>
    <property type="match status" value="1"/>
</dbReference>
<reference evidence="3 5" key="1">
    <citation type="submission" date="2008-03" db="EMBL/GenBank/DDBJ databases">
        <title>Annotation of Ixodes scapularis.</title>
        <authorList>
            <consortium name="Ixodes scapularis Genome Project Consortium"/>
            <person name="Caler E."/>
            <person name="Hannick L.I."/>
            <person name="Bidwell S."/>
            <person name="Joardar V."/>
            <person name="Thiagarajan M."/>
            <person name="Amedeo P."/>
            <person name="Galinsky K.J."/>
            <person name="Schobel S."/>
            <person name="Inman J."/>
            <person name="Hostetler J."/>
            <person name="Miller J."/>
            <person name="Hammond M."/>
            <person name="Megy K."/>
            <person name="Lawson D."/>
            <person name="Kodira C."/>
            <person name="Sutton G."/>
            <person name="Meyer J."/>
            <person name="Hill C.A."/>
            <person name="Birren B."/>
            <person name="Nene V."/>
            <person name="Collins F."/>
            <person name="Alarcon-Chaidez F."/>
            <person name="Wikel S."/>
            <person name="Strausberg R."/>
        </authorList>
    </citation>
    <scope>NUCLEOTIDE SEQUENCE [LARGE SCALE GENOMIC DNA]</scope>
    <source>
        <strain evidence="5">Wikel</strain>
        <strain evidence="3">Wikel colony</strain>
    </source>
</reference>
<dbReference type="HOGENOM" id="CLU_2309090_0_0_1"/>
<dbReference type="InterPro" id="IPR018114">
    <property type="entry name" value="TRYPSIN_HIS"/>
</dbReference>
<dbReference type="Gene3D" id="2.40.10.10">
    <property type="entry name" value="Trypsin-like serine proteases"/>
    <property type="match status" value="1"/>
</dbReference>
<dbReference type="Proteomes" id="UP000001555">
    <property type="component" value="Unassembled WGS sequence"/>
</dbReference>
<dbReference type="PANTHER" id="PTHR24252:SF7">
    <property type="entry name" value="HYALIN"/>
    <property type="match status" value="1"/>
</dbReference>